<dbReference type="EMBL" id="JNBR01000131">
    <property type="protein sequence ID" value="OQR96757.1"/>
    <property type="molecule type" value="Genomic_DNA"/>
</dbReference>
<sequence length="1740" mass="188301">MSKVHPANSVAPLPLWALRVREGAGLLYVLLSVALSGYALTVLAPYCENDLFWPDFTTFNTSETLVDVLNAQLRLHSTVSEFDLTAPTSALVFGADAPGAPPTYPRRLLYDELTTITAAIDGLRRMQTSSVATMMTQYCWADLGRVWSMAHTPIRQARCAASYSSNAAVYLEAVLRNIDFHAWIDAHGAYFNASIAAPVSRSEAGLRWLDALYAHVWLPPDAESDLWTAHELRHFTLAYTNAVQTGIQETIAVTNALGGKYSLLIKSIPFVERGTLGTATYLFGGLLYDFESVAPNGTLIGAVDATAIEYYIVGYPFSSVQLAVHSGLGPWGSVDLTWVAPPPALVATVDLFRATVLANAASDSSFLATLEAVVGAGATKLHPTPLPWANDALLFSGGNPMCGNGVPLPFVQENFGFDDGCGTQEPLAVPWTPLNALFAVVVTGVEANGSFCSLCSGDEVAWCHAWLNTTAVAAAAIPGFFLLPPATDDLTSIAMLQFVSPRTAPGNVTLSTHPLLSDDWAFFGWMGLYDWAIGDREVVTFAGDVRAVTLLSYAYAPYVLPVVVSVGSAGTSLLFIAGLVTFLLAFVASIVVAMWTRHRPDAYPWWYFNRIVASVWLSRTMLLLRGGAAALCLATTPLVPAPSRLTTGLRHAPRSLLASAILAGETTWILYALHEVGHPITRRYTHAYASWNSFVSFGLALVLDVVMTTEAVPATITRACALINMGDNINCASASIDIGSSKLLGTLALLNVSGFVVCALVARAQQPHREFVVRTARHALVPTMATAFLPDRAIALDNASRNCVTAAMCGLFGVKVHGRLQLFDTKLWRLLDSTRFTRGPSLATLGSRAPPATLPWFCRWPRTMLALGFVYLAATLASNFVYLSVAAAYFANDFGWRGFNASGVYPFIGNLFASQLLVTTSRRLRLDDASLGDIQKLYNASVTLISTSATAARRQLYRPGNPVADAIADLRRMQPCLLPWMFTQYCFLDLNQTWHMASTPARQMRCAQRHGSNGAVYLETGLRNLNDWPAWLGCWGASFEVGIARHLATSVRGRSWLTAVTTNERSITAETADWAAHGITSFVLQWQNYKTLGLSDAIVISTALGLSYLMPITATEGATHVYQQTSMRMYWTFASDLWAVASNATEIASLSLLSDSPGYAFANTTAETLLLQNLTLTAPLRAGLECLRSAVGPFGAVDMVYVFPPPSLLELYAAFTAALSTWTLQHPSAQEKFTQLPLRPKIAEASSALLADPSIMLVGGNVLCGDDLPPYKATNGIDLAFSVDNLCHAVFLDYMKPGTVGLLFALAGYGSSLPSFASSADVAAICALDAYAGRSCAADYGEMLAFVREVLDPKALAPLVNATVAAVLAVGVEVVQYLAANHSGVSIYRVNLLEPSDRPWTFYGWCFLYEWISGSREVVAFEGDAGTVTTISARADPVHLSPDPGRTPTYLSVVFRHALVGITTTLIGVALALLLYTLAYKGAVEGSNLFEVNRIVGIVWIGRPSLLLRAVTAIMLLNTSPLDLVLVGRVTHLTTPPLAWYNTVVAASEATWLVYVLNDLLSCFTRQHTTTYAYKSTFLTWLAVTAYTFVEPHVHTAAVDRRCSAVDMDAALVCISGYVHIGDVGRLANVVAICVASIALSYAGDRLWHPRLPDDVAPSLLLSAQSVYLLAFDRWVVDGEYYLDRASALMAGLVTVTWQHTLYILDIKSWRLYTVCHHVSNAHREPRLRWAIPLTRVVAT</sequence>
<organism evidence="2 3">
    <name type="scientific">Achlya hypogyna</name>
    <name type="common">Oomycete</name>
    <name type="synonym">Protoachlya hypogyna</name>
    <dbReference type="NCBI Taxonomy" id="1202772"/>
    <lineage>
        <taxon>Eukaryota</taxon>
        <taxon>Sar</taxon>
        <taxon>Stramenopiles</taxon>
        <taxon>Oomycota</taxon>
        <taxon>Saprolegniomycetes</taxon>
        <taxon>Saprolegniales</taxon>
        <taxon>Achlyaceae</taxon>
        <taxon>Achlya</taxon>
    </lineage>
</organism>
<feature type="transmembrane region" description="Helical" evidence="1">
    <location>
        <begin position="573"/>
        <end position="595"/>
    </location>
</feature>
<feature type="transmembrane region" description="Helical" evidence="1">
    <location>
        <begin position="1458"/>
        <end position="1478"/>
    </location>
</feature>
<reference evidence="2 3" key="1">
    <citation type="journal article" date="2014" name="Genome Biol. Evol.">
        <title>The secreted proteins of Achlya hypogyna and Thraustotheca clavata identify the ancestral oomycete secretome and reveal gene acquisitions by horizontal gene transfer.</title>
        <authorList>
            <person name="Misner I."/>
            <person name="Blouin N."/>
            <person name="Leonard G."/>
            <person name="Richards T.A."/>
            <person name="Lane C.E."/>
        </authorList>
    </citation>
    <scope>NUCLEOTIDE SEQUENCE [LARGE SCALE GENOMIC DNA]</scope>
    <source>
        <strain evidence="2 3">ATCC 48635</strain>
    </source>
</reference>
<evidence type="ECO:0008006" key="4">
    <source>
        <dbReference type="Google" id="ProtNLM"/>
    </source>
</evidence>
<feature type="transmembrane region" description="Helical" evidence="1">
    <location>
        <begin position="25"/>
        <end position="46"/>
    </location>
</feature>
<keyword evidence="1" id="KW-0812">Transmembrane</keyword>
<accession>A0A1V9ZFN4</accession>
<name>A0A1V9ZFN4_ACHHY</name>
<comment type="caution">
    <text evidence="2">The sequence shown here is derived from an EMBL/GenBank/DDBJ whole genome shotgun (WGS) entry which is preliminary data.</text>
</comment>
<feature type="transmembrane region" description="Helical" evidence="1">
    <location>
        <begin position="743"/>
        <end position="762"/>
    </location>
</feature>
<evidence type="ECO:0000313" key="2">
    <source>
        <dbReference type="EMBL" id="OQR96757.1"/>
    </source>
</evidence>
<feature type="transmembrane region" description="Helical" evidence="1">
    <location>
        <begin position="656"/>
        <end position="673"/>
    </location>
</feature>
<feature type="transmembrane region" description="Helical" evidence="1">
    <location>
        <begin position="685"/>
        <end position="703"/>
    </location>
</feature>
<dbReference type="OrthoDB" id="72813at2759"/>
<gene>
    <name evidence="2" type="ORF">ACHHYP_13654</name>
</gene>
<feature type="transmembrane region" description="Helical" evidence="1">
    <location>
        <begin position="869"/>
        <end position="891"/>
    </location>
</feature>
<keyword evidence="1" id="KW-0472">Membrane</keyword>
<evidence type="ECO:0000256" key="1">
    <source>
        <dbReference type="SAM" id="Phobius"/>
    </source>
</evidence>
<proteinExistence type="predicted"/>
<feature type="transmembrane region" description="Helical" evidence="1">
    <location>
        <begin position="616"/>
        <end position="636"/>
    </location>
</feature>
<keyword evidence="3" id="KW-1185">Reference proteome</keyword>
<keyword evidence="1" id="KW-1133">Transmembrane helix</keyword>
<dbReference type="Proteomes" id="UP000243579">
    <property type="component" value="Unassembled WGS sequence"/>
</dbReference>
<evidence type="ECO:0000313" key="3">
    <source>
        <dbReference type="Proteomes" id="UP000243579"/>
    </source>
</evidence>
<protein>
    <recommendedName>
        <fullName evidence="4">Transmembrane protein</fullName>
    </recommendedName>
</protein>